<dbReference type="InterPro" id="IPR012337">
    <property type="entry name" value="RNaseH-like_sf"/>
</dbReference>
<organism evidence="20 21">
    <name type="scientific">Clonorchis sinensis</name>
    <name type="common">Chinese liver fluke</name>
    <dbReference type="NCBI Taxonomy" id="79923"/>
    <lineage>
        <taxon>Eukaryota</taxon>
        <taxon>Metazoa</taxon>
        <taxon>Spiralia</taxon>
        <taxon>Lophotrochozoa</taxon>
        <taxon>Platyhelminthes</taxon>
        <taxon>Trematoda</taxon>
        <taxon>Digenea</taxon>
        <taxon>Opisthorchiida</taxon>
        <taxon>Opisthorchiata</taxon>
        <taxon>Opisthorchiidae</taxon>
        <taxon>Clonorchis</taxon>
    </lineage>
</organism>
<evidence type="ECO:0000256" key="13">
    <source>
        <dbReference type="ARBA" id="ARBA00023204"/>
    </source>
</evidence>
<feature type="transmembrane region" description="Helical" evidence="16">
    <location>
        <begin position="2700"/>
        <end position="2720"/>
    </location>
</feature>
<feature type="compositionally biased region" description="Polar residues" evidence="15">
    <location>
        <begin position="1455"/>
        <end position="1480"/>
    </location>
</feature>
<dbReference type="EC" id="2.7.7.7" evidence="3"/>
<feature type="region of interest" description="Disordered" evidence="15">
    <location>
        <begin position="2551"/>
        <end position="2570"/>
    </location>
</feature>
<evidence type="ECO:0000313" key="20">
    <source>
        <dbReference type="EMBL" id="GAA52053.1"/>
    </source>
</evidence>
<evidence type="ECO:0000259" key="18">
    <source>
        <dbReference type="Pfam" id="PF03104"/>
    </source>
</evidence>
<reference key="2">
    <citation type="submission" date="2011-10" db="EMBL/GenBank/DDBJ databases">
        <title>The genome and transcriptome sequence of Clonorchis sinensis provide insights into the carcinogenic liver fluke.</title>
        <authorList>
            <person name="Wang X."/>
            <person name="Huang Y."/>
            <person name="Chen W."/>
            <person name="Liu H."/>
            <person name="Guo L."/>
            <person name="Chen Y."/>
            <person name="Luo F."/>
            <person name="Zhou W."/>
            <person name="Sun J."/>
            <person name="Mao Q."/>
            <person name="Liang P."/>
            <person name="Zhou C."/>
            <person name="Tian Y."/>
            <person name="Men J."/>
            <person name="Lv X."/>
            <person name="Huang L."/>
            <person name="Zhou J."/>
            <person name="Hu Y."/>
            <person name="Li R."/>
            <person name="Zhang F."/>
            <person name="Lei H."/>
            <person name="Li X."/>
            <person name="Hu X."/>
            <person name="Liang C."/>
            <person name="Xu J."/>
            <person name="Wu Z."/>
            <person name="Yu X."/>
        </authorList>
    </citation>
    <scope>NUCLEOTIDE SEQUENCE</scope>
    <source>
        <strain>Henan</strain>
    </source>
</reference>
<accession>G7YGH0</accession>
<evidence type="ECO:0000256" key="5">
    <source>
        <dbReference type="ARBA" id="ARBA00022679"/>
    </source>
</evidence>
<keyword evidence="16" id="KW-1133">Transmembrane helix</keyword>
<keyword evidence="9" id="KW-0862">Zinc</keyword>
<keyword evidence="7" id="KW-0479">Metal-binding</keyword>
<dbReference type="GO" id="GO:0051536">
    <property type="term" value="F:iron-sulfur cluster binding"/>
    <property type="evidence" value="ECO:0007669"/>
    <property type="project" value="UniProtKB-KW"/>
</dbReference>
<dbReference type="GO" id="GO:0000724">
    <property type="term" value="P:double-strand break repair via homologous recombination"/>
    <property type="evidence" value="ECO:0007669"/>
    <property type="project" value="TreeGrafter"/>
</dbReference>
<evidence type="ECO:0000256" key="12">
    <source>
        <dbReference type="ARBA" id="ARBA00023014"/>
    </source>
</evidence>
<feature type="compositionally biased region" description="Polar residues" evidence="15">
    <location>
        <begin position="935"/>
        <end position="955"/>
    </location>
</feature>
<feature type="region of interest" description="Disordered" evidence="15">
    <location>
        <begin position="1041"/>
        <end position="1077"/>
    </location>
</feature>
<dbReference type="Gene3D" id="1.10.132.60">
    <property type="entry name" value="DNA polymerase family B, C-terminal domain"/>
    <property type="match status" value="1"/>
</dbReference>
<dbReference type="InterPro" id="IPR042087">
    <property type="entry name" value="DNA_pol_B_thumb"/>
</dbReference>
<dbReference type="PROSITE" id="PS00116">
    <property type="entry name" value="DNA_POLYMERASE_B"/>
    <property type="match status" value="1"/>
</dbReference>
<dbReference type="InterPro" id="IPR030559">
    <property type="entry name" value="PolZ_Rev3"/>
</dbReference>
<dbReference type="GO" id="GO:0046872">
    <property type="term" value="F:metal ion binding"/>
    <property type="evidence" value="ECO:0007669"/>
    <property type="project" value="UniProtKB-KW"/>
</dbReference>
<feature type="domain" description="DNA-directed DNA polymerase family B multifunctional" evidence="17">
    <location>
        <begin position="2010"/>
        <end position="2505"/>
    </location>
</feature>
<dbReference type="SUPFAM" id="SSF53098">
    <property type="entry name" value="Ribonuclease H-like"/>
    <property type="match status" value="1"/>
</dbReference>
<dbReference type="Gene3D" id="3.30.420.10">
    <property type="entry name" value="Ribonuclease H-like superfamily/Ribonuclease H"/>
    <property type="match status" value="1"/>
</dbReference>
<dbReference type="InterPro" id="IPR023211">
    <property type="entry name" value="DNA_pol_palm_dom_sf"/>
</dbReference>
<evidence type="ECO:0000256" key="10">
    <source>
        <dbReference type="ARBA" id="ARBA00022932"/>
    </source>
</evidence>
<dbReference type="Pfam" id="PF24065">
    <property type="entry name" value="REV3_N"/>
    <property type="match status" value="1"/>
</dbReference>
<keyword evidence="21" id="KW-1185">Reference proteome</keyword>
<dbReference type="InterPro" id="IPR036397">
    <property type="entry name" value="RNaseH_sf"/>
</dbReference>
<evidence type="ECO:0000259" key="19">
    <source>
        <dbReference type="Pfam" id="PF24065"/>
    </source>
</evidence>
<feature type="domain" description="DNA-directed DNA polymerase family B exonuclease" evidence="18">
    <location>
        <begin position="1773"/>
        <end position="1834"/>
    </location>
</feature>
<evidence type="ECO:0000256" key="1">
    <source>
        <dbReference type="ARBA" id="ARBA00001966"/>
    </source>
</evidence>
<keyword evidence="16" id="KW-0812">Transmembrane</keyword>
<dbReference type="PANTHER" id="PTHR45812">
    <property type="entry name" value="DNA POLYMERASE ZETA CATALYTIC SUBUNIT"/>
    <property type="match status" value="1"/>
</dbReference>
<keyword evidence="11" id="KW-0408">Iron</keyword>
<comment type="cofactor">
    <cofactor evidence="1">
        <name>[4Fe-4S] cluster</name>
        <dbReference type="ChEBI" id="CHEBI:49883"/>
    </cofactor>
</comment>
<evidence type="ECO:0000256" key="8">
    <source>
        <dbReference type="ARBA" id="ARBA00022763"/>
    </source>
</evidence>
<proteinExistence type="inferred from homology"/>
<keyword evidence="6" id="KW-0548">Nucleotidyltransferase</keyword>
<sequence length="3068" mass="344027">MPVLICYDSLANHNYNDNSKRPTQDVHVRTRVRRRDDGTAMVSGKFRVCIYGSAIPASLILDTKDEATSVYPGGNLSLTLSKQRIVTTKKLVRQLPISPFGMADLMKLRPTQCSLLRNGSAQSQPPLSGCSEIQQPNLVDGKETQENIYELRLILLQTYWPRIPRKSGYKTPVRIITKVNDPVLSVNGPLAYAAQPAGQRAEFYRNAFLQHMWWKWLMFDRHDLVAFQCETYPNMPGYLFSKFSPNFVGVDANVNVTVLQIMSTDVFRRAFFGNHALWSSIVSFIPAATDEQRGFYQNLAYCLQTKNGNLQGPYFVVSPGPRKGEYPNSKHRAVNSCERTDYQLFAHHFTLTNHNRSSQCDIAPYRVTIGVRHASTTRLKYILRQKTEILGLQSVDQPTTDNSRLPLVATLESCVARAILSGSAFHKLKPRKKGQRTAARRRATDVLTPNNSDACLTGCIHALRRYLQQVHVCGPCMRQPSTEVIGFIFIEICFDQFLFANADHTPCVLAVRCQSGRYCCCNRKKDTSANNVRQTAAPAWFQCFLDVVNGDGTRAANRSGKLIPLFDRSVQMGSIHVDGVNFSYQYALRQTSVLDLKKGFTEIRRDCFGQQDSSNDGQSGAGRMTALVNFKGDDLLCRQRLCPIPDNSNNRPAGDMYQRNTFRGHHFWGAGRLGIMTPEEPILCIKLFYLDYYFSKPLTDIDNSYSDLRGSYASKLPVIRLYGTTPSGQKVCANVHGYLPHLFVELPERVDSASPQCDFVRAFCTSLEKAIRSRTRDFAADDMLVFGATLVQGCDQLLPSDEAPRHTSTQVEVDISVQDILNRAELAGCSGLNPGLEAMWSEERARRISNQFGSELPETPTPDELLPLTRDGSFPMSARERALRDRWTQLIARLGGESIPSISDDFIARWLEQSHNEDEEREPTQTPPPLMEFSSAASGQSRAIRLNSSSTQDALSKTSVDELKRLASVTEDADASLMFPDKELPWGFLKCSLEWSEAARSSLHGSSVFSQLSVRSLPCHHQEARGMGYCEVVQEVERQKSERTADLASQEARELGSSHRSKVASNESQDLANSPLSVSDHDTLRIVDSPRSEHTFLDDEGAEATLLSCATRSAIQYVLCHGSNGDDFVLEQNDANTIKHLVAANEEGICVADEVIPDSDDSGDVQEREQTLKILPPPNFGSGTCLERIEESDEEFHPPEDPDGELFFGPLSPWSFHSDAGDEPVPTQSEHLTFSPSQSLFDSLALEEHEGQMEECVQKAPKEVLLLPLELLLLNVAQMDSFDCWRCCSPFQISSSWRYQTTNNRPAVIPFRCVRAVTPEGSTRTEILPGRPILDRSSRDAERVLYKVYVATTLEFLTPSGRAIGNRHSVNIGSCLALGKWPDFWRDRILGRSSAQLRAVSVWIYVSCLVFHFIFFALTSFSFVFRNHIQGDVRPERGRRRRLGMRLTTSRTNIRSSKVSGSELSLVSPTTLHQQSTEVQSSSSGTPSNTSAHASPAAKQADDAVTQFTPRPVDKCIRHIRSVTVLFSVQCILVVVMSLNSSIQLNISPVVLMEKLNPALLHSPQSEPFSNLHLNRLSPRDEFEDLIIPISPINQIETTPVPSGIQSFHPLDDALSLTTLDEPLSFTATPGHLTLYSQTQYSPTPGSSSFPTPQMELDPLPIPVPIYPKTPLWHDSVSPGQPSNSTQPHDISLTARRSSVTSVSMMYQAASQRCFLPVQVNTTNASTFKWPGPFRLALTSYLNGPSLAKDAAINSSVSKAASFKQNTGSSRTVRTRFIWCESEWNLLSWVVYFLQWYDPDLLIGYDVERYSWGYLVQRASYLNRPHYPRELSRLAPDIPKCPCCGRLIAFVGQFVNQSGSLHLDESTLTDMDRSACCCPCRLAPVSEKSPSKGSPLHRFPGWPPALVSGRTGGQFPCPGRVVLCLWRIVMSELNLYEYSLETVVLHLLKEPVPKFGFGQLHQWFFEVPGMNRWRTVDYWCYRSLVNHRIIEALDLVGRTSEFARVFGIEFFHVLSRGSQYRVESLLCRTAHAANFLLASPSVTQRAQQRAPEAIPLNLEPDSRLFVDGPVAVLDFQSLYPSIMIAYNYCYSTCLGRLSSLEKDFFIKFFHFMFQAIIHFQTLEQNVNIAPNGVVFVKKSIREGILPCMLKQLLSTRLMVKDSMKLYKEHRSLNRLLDARQLGLKLMANVIFGYTAASFSGRMPCVDVGDSIVSKARETLEQAIQLVDSGAIELPHWTTPRVVYGDTDSLFIHFPGLGKLEAFEVAHTIANAITSLNPAPIKLKMEKIYYPCLLEAKKRYAGYAYESPTQTEPVFDAKGIETVRRDGCPFVGKVVDSTLRLLFNQFPLPPTASSAEDSSGGSTDIYSDVRQYLLVAESRVREAVRDFSEKLMDGRVPFADFILTRPYWGMTAYKPGNFAPALQVARRLIALDTAAEPAVGERVAYYVAPGRPDQTILSCLRSLAELGPPITPSGTNFSVRRALPPRLNLSYYLDKQLLPPLNRITQLLGWKVHQWLHDLPRYQVSSNQRCRISSGRGTNQTSGQSLAHLDSFDSQSSSFSQTSIVSGGRPLRRRRQSAIMRAFVTQSVRVCPSCGAHLPHSVPSDAFGNCKPCLERNPKLTTIEAIRFGCELRRTNQLMTEAERICTGCLGNRAGSCDPTWLCMSIHCPAHSQRLSAACSLASFWSKHRYRLTHVDSSWELFLFLFIKSMLCLALIASSFLSKRNPVTLSSNAEEECRQYFVKWVMTVADHRCKGEQPLVASKGRLYVYLDHSYQDLSNTLLISNTFDFTQSVKLGKKLIERMNGHASKHESGGIRLEGTRKVWIAQVREILSPVTLFYNQNTGDFALSIKPRQRKSALIKVRQRPRNMQRVTASYKSQTVCVSVGPSSDSVPPIHRLRPLYSRTRLFGILLLCSLLTITGIIQYKNFYIAFETFENKQPGNTTTKRHVFNLTIIREMIYRLRKFIAYTLFMNGGRLSELHKERSNDGVRISCGDRYSPCLGPRRTSFHAPDVRTTADAVVVGVYCGAKRHRRKWTALSYPHISSRYDAVECSLAGLQRLALQKFSKLP</sequence>
<dbReference type="InterPro" id="IPR006134">
    <property type="entry name" value="DNA-dir_DNA_pol_B_multi_dom"/>
</dbReference>
<reference evidence="20" key="1">
    <citation type="journal article" date="2011" name="Genome Biol.">
        <title>The draft genome of the carcinogenic human liver fluke Clonorchis sinensis.</title>
        <authorList>
            <person name="Wang X."/>
            <person name="Chen W."/>
            <person name="Huang Y."/>
            <person name="Sun J."/>
            <person name="Men J."/>
            <person name="Liu H."/>
            <person name="Luo F."/>
            <person name="Guo L."/>
            <person name="Lv X."/>
            <person name="Deng C."/>
            <person name="Zhou C."/>
            <person name="Fan Y."/>
            <person name="Li X."/>
            <person name="Huang L."/>
            <person name="Hu Y."/>
            <person name="Liang C."/>
            <person name="Hu X."/>
            <person name="Xu J."/>
            <person name="Yu X."/>
        </authorList>
    </citation>
    <scope>NUCLEOTIDE SEQUENCE [LARGE SCALE GENOMIC DNA]</scope>
    <source>
        <strain evidence="20">Henan</strain>
    </source>
</reference>
<dbReference type="GO" id="GO:0016035">
    <property type="term" value="C:zeta DNA polymerase complex"/>
    <property type="evidence" value="ECO:0007669"/>
    <property type="project" value="InterPro"/>
</dbReference>
<dbReference type="Proteomes" id="UP000008909">
    <property type="component" value="Unassembled WGS sequence"/>
</dbReference>
<dbReference type="Pfam" id="PF03104">
    <property type="entry name" value="DNA_pol_B_exo1"/>
    <property type="match status" value="1"/>
</dbReference>
<evidence type="ECO:0000256" key="15">
    <source>
        <dbReference type="SAM" id="MobiDB-lite"/>
    </source>
</evidence>
<dbReference type="PRINTS" id="PR00106">
    <property type="entry name" value="DNAPOLB"/>
</dbReference>
<dbReference type="EMBL" id="DF143235">
    <property type="protein sequence ID" value="GAA52053.1"/>
    <property type="molecule type" value="Genomic_DNA"/>
</dbReference>
<evidence type="ECO:0000256" key="7">
    <source>
        <dbReference type="ARBA" id="ARBA00022723"/>
    </source>
</evidence>
<evidence type="ECO:0000256" key="2">
    <source>
        <dbReference type="ARBA" id="ARBA00005755"/>
    </source>
</evidence>
<evidence type="ECO:0000256" key="3">
    <source>
        <dbReference type="ARBA" id="ARBA00012417"/>
    </source>
</evidence>
<dbReference type="GO" id="GO:0003677">
    <property type="term" value="F:DNA binding"/>
    <property type="evidence" value="ECO:0007669"/>
    <property type="project" value="InterPro"/>
</dbReference>
<gene>
    <name evidence="20" type="ORF">CLF_107271</name>
</gene>
<dbReference type="InterPro" id="IPR006133">
    <property type="entry name" value="DNA-dir_DNA_pol_B_exonuc"/>
</dbReference>
<keyword evidence="8" id="KW-0227">DNA damage</keyword>
<dbReference type="Gene3D" id="3.90.1600.10">
    <property type="entry name" value="Palm domain of DNA polymerase"/>
    <property type="match status" value="1"/>
</dbReference>
<feature type="region of interest" description="Disordered" evidence="15">
    <location>
        <begin position="915"/>
        <end position="955"/>
    </location>
</feature>
<feature type="region of interest" description="Disordered" evidence="15">
    <location>
        <begin position="1455"/>
        <end position="1504"/>
    </location>
</feature>
<name>G7YGH0_CLOSI</name>
<evidence type="ECO:0000259" key="17">
    <source>
        <dbReference type="Pfam" id="PF00136"/>
    </source>
</evidence>
<keyword evidence="13" id="KW-0234">DNA repair</keyword>
<feature type="compositionally biased region" description="Polar residues" evidence="15">
    <location>
        <begin position="1063"/>
        <end position="1077"/>
    </location>
</feature>
<keyword evidence="10" id="KW-0239">DNA-directed DNA polymerase</keyword>
<feature type="transmembrane region" description="Helical" evidence="16">
    <location>
        <begin position="2906"/>
        <end position="2924"/>
    </location>
</feature>
<evidence type="ECO:0000256" key="14">
    <source>
        <dbReference type="ARBA" id="ARBA00049244"/>
    </source>
</evidence>
<keyword evidence="16" id="KW-0472">Membrane</keyword>
<dbReference type="InterPro" id="IPR043502">
    <property type="entry name" value="DNA/RNA_pol_sf"/>
</dbReference>
<keyword evidence="5" id="KW-0808">Transferase</keyword>
<feature type="transmembrane region" description="Helical" evidence="16">
    <location>
        <begin position="1402"/>
        <end position="1425"/>
    </location>
</feature>
<dbReference type="FunFam" id="1.10.287.690:FF:000002">
    <property type="entry name" value="DNA polymerase zeta"/>
    <property type="match status" value="1"/>
</dbReference>
<dbReference type="SUPFAM" id="SSF56672">
    <property type="entry name" value="DNA/RNA polymerases"/>
    <property type="match status" value="1"/>
</dbReference>
<feature type="compositionally biased region" description="Basic and acidic residues" evidence="15">
    <location>
        <begin position="1041"/>
        <end position="1057"/>
    </location>
</feature>
<comment type="similarity">
    <text evidence="2">Belongs to the DNA polymerase type-B family.</text>
</comment>
<evidence type="ECO:0000313" key="21">
    <source>
        <dbReference type="Proteomes" id="UP000008909"/>
    </source>
</evidence>
<evidence type="ECO:0000256" key="11">
    <source>
        <dbReference type="ARBA" id="ARBA00023004"/>
    </source>
</evidence>
<dbReference type="PANTHER" id="PTHR45812:SF1">
    <property type="entry name" value="DNA POLYMERASE ZETA CATALYTIC SUBUNIT"/>
    <property type="match status" value="1"/>
</dbReference>
<dbReference type="Pfam" id="PF00136">
    <property type="entry name" value="DNA_pol_B"/>
    <property type="match status" value="1"/>
</dbReference>
<dbReference type="InterPro" id="IPR006172">
    <property type="entry name" value="DNA-dir_DNA_pol_B"/>
</dbReference>
<dbReference type="Gene3D" id="2.40.50.730">
    <property type="match status" value="1"/>
</dbReference>
<dbReference type="SMART" id="SM00486">
    <property type="entry name" value="POLBc"/>
    <property type="match status" value="1"/>
</dbReference>
<feature type="domain" description="DNA polymerase zeta catalytic subunit N-terminal" evidence="19">
    <location>
        <begin position="683"/>
        <end position="736"/>
    </location>
</feature>
<dbReference type="InterPro" id="IPR017964">
    <property type="entry name" value="DNA-dir_DNA_pol_B_CS"/>
</dbReference>
<comment type="catalytic activity">
    <reaction evidence="14">
        <text>DNA(n) + a 2'-deoxyribonucleoside 5'-triphosphate = DNA(n+1) + diphosphate</text>
        <dbReference type="Rhea" id="RHEA:22508"/>
        <dbReference type="Rhea" id="RHEA-COMP:17339"/>
        <dbReference type="Rhea" id="RHEA-COMP:17340"/>
        <dbReference type="ChEBI" id="CHEBI:33019"/>
        <dbReference type="ChEBI" id="CHEBI:61560"/>
        <dbReference type="ChEBI" id="CHEBI:173112"/>
        <dbReference type="EC" id="2.7.7.7"/>
    </reaction>
</comment>
<evidence type="ECO:0000256" key="4">
    <source>
        <dbReference type="ARBA" id="ARBA00021589"/>
    </source>
</evidence>
<feature type="transmembrane region" description="Helical" evidence="16">
    <location>
        <begin position="1520"/>
        <end position="1539"/>
    </location>
</feature>
<evidence type="ECO:0000256" key="6">
    <source>
        <dbReference type="ARBA" id="ARBA00022695"/>
    </source>
</evidence>
<dbReference type="GO" id="GO:0000166">
    <property type="term" value="F:nucleotide binding"/>
    <property type="evidence" value="ECO:0007669"/>
    <property type="project" value="InterPro"/>
</dbReference>
<dbReference type="GO" id="GO:0005634">
    <property type="term" value="C:nucleus"/>
    <property type="evidence" value="ECO:0007669"/>
    <property type="project" value="TreeGrafter"/>
</dbReference>
<feature type="compositionally biased region" description="Low complexity" evidence="15">
    <location>
        <begin position="2551"/>
        <end position="2560"/>
    </location>
</feature>
<dbReference type="GO" id="GO:0003887">
    <property type="term" value="F:DNA-directed DNA polymerase activity"/>
    <property type="evidence" value="ECO:0007669"/>
    <property type="project" value="UniProtKB-KW"/>
</dbReference>
<keyword evidence="12" id="KW-0411">Iron-sulfur</keyword>
<dbReference type="GO" id="GO:0042276">
    <property type="term" value="P:error-prone translesion synthesis"/>
    <property type="evidence" value="ECO:0007669"/>
    <property type="project" value="TreeGrafter"/>
</dbReference>
<dbReference type="InterPro" id="IPR056447">
    <property type="entry name" value="REV3_N"/>
</dbReference>
<evidence type="ECO:0000256" key="16">
    <source>
        <dbReference type="SAM" id="Phobius"/>
    </source>
</evidence>
<protein>
    <recommendedName>
        <fullName evidence="4">DNA polymerase zeta catalytic subunit</fullName>
        <ecNumber evidence="3">2.7.7.7</ecNumber>
    </recommendedName>
</protein>
<evidence type="ECO:0000256" key="9">
    <source>
        <dbReference type="ARBA" id="ARBA00022833"/>
    </source>
</evidence>
<feature type="compositionally biased region" description="Low complexity" evidence="15">
    <location>
        <begin position="1481"/>
        <end position="1491"/>
    </location>
</feature>
<dbReference type="Gene3D" id="1.10.287.690">
    <property type="entry name" value="Helix hairpin bin"/>
    <property type="match status" value="1"/>
</dbReference>